<evidence type="ECO:0000313" key="14">
    <source>
        <dbReference type="EnsemblMetazoa" id="XP_019761049.1"/>
    </source>
</evidence>
<dbReference type="EnsemblMetazoa" id="XM_019905490.1">
    <property type="protein sequence ID" value="XP_019761049.1"/>
    <property type="gene ID" value="LOC109538313"/>
</dbReference>
<organism evidence="14 15">
    <name type="scientific">Dendroctonus ponderosae</name>
    <name type="common">Mountain pine beetle</name>
    <dbReference type="NCBI Taxonomy" id="77166"/>
    <lineage>
        <taxon>Eukaryota</taxon>
        <taxon>Metazoa</taxon>
        <taxon>Ecdysozoa</taxon>
        <taxon>Arthropoda</taxon>
        <taxon>Hexapoda</taxon>
        <taxon>Insecta</taxon>
        <taxon>Pterygota</taxon>
        <taxon>Neoptera</taxon>
        <taxon>Endopterygota</taxon>
        <taxon>Coleoptera</taxon>
        <taxon>Polyphaga</taxon>
        <taxon>Cucujiformia</taxon>
        <taxon>Curculionidae</taxon>
        <taxon>Scolytinae</taxon>
        <taxon>Dendroctonus</taxon>
    </lineage>
</organism>
<evidence type="ECO:0000256" key="2">
    <source>
        <dbReference type="ARBA" id="ARBA00022553"/>
    </source>
</evidence>
<evidence type="ECO:0000256" key="9">
    <source>
        <dbReference type="ARBA" id="ARBA00038999"/>
    </source>
</evidence>
<keyword evidence="1 11" id="KW-0723">Serine/threonine-protein kinase</keyword>
<keyword evidence="3" id="KW-0808">Transferase</keyword>
<dbReference type="SUPFAM" id="SSF56112">
    <property type="entry name" value="Protein kinase-like (PK-like)"/>
    <property type="match status" value="1"/>
</dbReference>
<dbReference type="GO" id="GO:0033554">
    <property type="term" value="P:cellular response to stress"/>
    <property type="evidence" value="ECO:0007669"/>
    <property type="project" value="UniProtKB-ARBA"/>
</dbReference>
<dbReference type="Pfam" id="PF00069">
    <property type="entry name" value="Pkinase"/>
    <property type="match status" value="1"/>
</dbReference>
<evidence type="ECO:0000256" key="8">
    <source>
        <dbReference type="ARBA" id="ARBA00038035"/>
    </source>
</evidence>
<dbReference type="InterPro" id="IPR000719">
    <property type="entry name" value="Prot_kinase_dom"/>
</dbReference>
<dbReference type="InterPro" id="IPR017441">
    <property type="entry name" value="Protein_kinase_ATP_BS"/>
</dbReference>
<feature type="region of interest" description="Disordered" evidence="12">
    <location>
        <begin position="16"/>
        <end position="44"/>
    </location>
</feature>
<comment type="similarity">
    <text evidence="8">Belongs to the protein kinase superfamily. STE Ser/Thr protein kinase family. MAP kinase kinase subfamily.</text>
</comment>
<accession>A0AAR5PJ28</accession>
<dbReference type="GO" id="GO:0005524">
    <property type="term" value="F:ATP binding"/>
    <property type="evidence" value="ECO:0007669"/>
    <property type="project" value="UniProtKB-UniRule"/>
</dbReference>
<dbReference type="PANTHER" id="PTHR48013:SF15">
    <property type="entry name" value="DUAL SPECIFICITY MITOGEN-ACTIVATED PROTEIN KINASE KINASE 4"/>
    <property type="match status" value="1"/>
</dbReference>
<feature type="domain" description="Protein kinase" evidence="13">
    <location>
        <begin position="106"/>
        <end position="369"/>
    </location>
</feature>
<dbReference type="GO" id="GO:0008545">
    <property type="term" value="F:JUN kinase kinase activity"/>
    <property type="evidence" value="ECO:0007669"/>
    <property type="project" value="TreeGrafter"/>
</dbReference>
<keyword evidence="7" id="KW-0829">Tyrosine-protein kinase</keyword>
<dbReference type="FunFam" id="1.10.510.10:FF:000090">
    <property type="entry name" value="Dual specificity mitogen-activated protein kinase kinase 4"/>
    <property type="match status" value="1"/>
</dbReference>
<dbReference type="GO" id="GO:0004674">
    <property type="term" value="F:protein serine/threonine kinase activity"/>
    <property type="evidence" value="ECO:0007669"/>
    <property type="project" value="UniProtKB-KW"/>
</dbReference>
<evidence type="ECO:0000256" key="11">
    <source>
        <dbReference type="RuleBase" id="RU000304"/>
    </source>
</evidence>
<dbReference type="FunFam" id="3.30.200.20:FF:000126">
    <property type="entry name" value="Dual specificity mitogen-activated protein kinase kinase 4"/>
    <property type="match status" value="1"/>
</dbReference>
<dbReference type="GO" id="GO:0004713">
    <property type="term" value="F:protein tyrosine kinase activity"/>
    <property type="evidence" value="ECO:0007669"/>
    <property type="project" value="UniProtKB-KW"/>
</dbReference>
<dbReference type="Gene3D" id="1.10.510.10">
    <property type="entry name" value="Transferase(Phosphotransferase) domain 1"/>
    <property type="match status" value="1"/>
</dbReference>
<dbReference type="Gene3D" id="3.30.200.20">
    <property type="entry name" value="Phosphorylase Kinase, domain 1"/>
    <property type="match status" value="1"/>
</dbReference>
<evidence type="ECO:0000259" key="13">
    <source>
        <dbReference type="PROSITE" id="PS50011"/>
    </source>
</evidence>
<reference evidence="15" key="1">
    <citation type="journal article" date="2013" name="Genome Biol.">
        <title>Draft genome of the mountain pine beetle, Dendroctonus ponderosae Hopkins, a major forest pest.</title>
        <authorList>
            <person name="Keeling C.I."/>
            <person name="Yuen M.M."/>
            <person name="Liao N.Y."/>
            <person name="Docking T.R."/>
            <person name="Chan S.K."/>
            <person name="Taylor G.A."/>
            <person name="Palmquist D.L."/>
            <person name="Jackman S.D."/>
            <person name="Nguyen A."/>
            <person name="Li M."/>
            <person name="Henderson H."/>
            <person name="Janes J.K."/>
            <person name="Zhao Y."/>
            <person name="Pandoh P."/>
            <person name="Moore R."/>
            <person name="Sperling F.A."/>
            <person name="Huber D.P."/>
            <person name="Birol I."/>
            <person name="Jones S.J."/>
            <person name="Bohlmann J."/>
        </authorList>
    </citation>
    <scope>NUCLEOTIDE SEQUENCE</scope>
</reference>
<evidence type="ECO:0000256" key="1">
    <source>
        <dbReference type="ARBA" id="ARBA00022527"/>
    </source>
</evidence>
<keyword evidence="6 10" id="KW-0067">ATP-binding</keyword>
<evidence type="ECO:0000256" key="7">
    <source>
        <dbReference type="ARBA" id="ARBA00023137"/>
    </source>
</evidence>
<sequence>MADPGPRKQTLLKMDFPQTSLSNSFPMRLGSGQPADKGGLAATSSRPKMCLPVTVKPKDPAITRTATRQVDRSRLREAKLKMCHSMNATGKLKIAGTTYDFTSDDLQDLGEIGRGGFGTVNKMIHRKSNTTIAVKRIRSTVDEKEQKQLLMDLDVVMKSNECNYIVQFYGALFKEGDCWICMELMDTSLDKFYKFIYERLNDSIPEPILGKIALATVKALNYLKEELKIIHRDVKPSNILLDKNGNIKLCDFGISGQLVDSIAKTKDAGCRPYMAPERIDPQTAKGYDVRSDVWSLGITLMEVATGHFPYKTWSSVFDQLHEVVHGDPPRLSANANRFTAEFINFVNTCLIKQENLRPKYNKLLQDPFILRATQDKDVDVAAYVTKIMDEMANNGISAFTTNLQ</sequence>
<keyword evidence="2" id="KW-0597">Phosphoprotein</keyword>
<dbReference type="PROSITE" id="PS00108">
    <property type="entry name" value="PROTEIN_KINASE_ST"/>
    <property type="match status" value="1"/>
</dbReference>
<evidence type="ECO:0000256" key="12">
    <source>
        <dbReference type="SAM" id="MobiDB-lite"/>
    </source>
</evidence>
<proteinExistence type="inferred from homology"/>
<evidence type="ECO:0000256" key="10">
    <source>
        <dbReference type="PROSITE-ProRule" id="PRU10141"/>
    </source>
</evidence>
<name>A0AAR5PJ28_DENPD</name>
<protein>
    <recommendedName>
        <fullName evidence="9">mitogen-activated protein kinase kinase</fullName>
        <ecNumber evidence="9">2.7.12.2</ecNumber>
    </recommendedName>
</protein>
<dbReference type="SMART" id="SM00220">
    <property type="entry name" value="S_TKc"/>
    <property type="match status" value="1"/>
</dbReference>
<evidence type="ECO:0000256" key="4">
    <source>
        <dbReference type="ARBA" id="ARBA00022741"/>
    </source>
</evidence>
<dbReference type="PROSITE" id="PS00107">
    <property type="entry name" value="PROTEIN_KINASE_ATP"/>
    <property type="match status" value="1"/>
</dbReference>
<evidence type="ECO:0000256" key="6">
    <source>
        <dbReference type="ARBA" id="ARBA00022840"/>
    </source>
</evidence>
<dbReference type="PROSITE" id="PS50011">
    <property type="entry name" value="PROTEIN_KINASE_DOM"/>
    <property type="match status" value="1"/>
</dbReference>
<dbReference type="GO" id="GO:0005829">
    <property type="term" value="C:cytosol"/>
    <property type="evidence" value="ECO:0007669"/>
    <property type="project" value="UniProtKB-ARBA"/>
</dbReference>
<dbReference type="PANTHER" id="PTHR48013">
    <property type="entry name" value="DUAL SPECIFICITY MITOGEN-ACTIVATED PROTEIN KINASE KINASE 5-RELATED"/>
    <property type="match status" value="1"/>
</dbReference>
<dbReference type="EC" id="2.7.12.2" evidence="9"/>
<dbReference type="InterPro" id="IPR011009">
    <property type="entry name" value="Kinase-like_dom_sf"/>
</dbReference>
<evidence type="ECO:0000256" key="5">
    <source>
        <dbReference type="ARBA" id="ARBA00022777"/>
    </source>
</evidence>
<dbReference type="InterPro" id="IPR008271">
    <property type="entry name" value="Ser/Thr_kinase_AS"/>
</dbReference>
<reference evidence="14" key="2">
    <citation type="submission" date="2024-08" db="UniProtKB">
        <authorList>
            <consortium name="EnsemblMetazoa"/>
        </authorList>
    </citation>
    <scope>IDENTIFICATION</scope>
</reference>
<dbReference type="CDD" id="cd06616">
    <property type="entry name" value="PKc_MKK4"/>
    <property type="match status" value="1"/>
</dbReference>
<keyword evidence="5" id="KW-0418">Kinase</keyword>
<evidence type="ECO:0000313" key="15">
    <source>
        <dbReference type="Proteomes" id="UP000019118"/>
    </source>
</evidence>
<dbReference type="AlphaFoldDB" id="A0AAR5PJ28"/>
<evidence type="ECO:0000256" key="3">
    <source>
        <dbReference type="ARBA" id="ARBA00022679"/>
    </source>
</evidence>
<keyword evidence="15" id="KW-1185">Reference proteome</keyword>
<dbReference type="Proteomes" id="UP000019118">
    <property type="component" value="Unassembled WGS sequence"/>
</dbReference>
<keyword evidence="4 10" id="KW-0547">Nucleotide-binding</keyword>
<feature type="binding site" evidence="10">
    <location>
        <position position="135"/>
    </location>
    <ligand>
        <name>ATP</name>
        <dbReference type="ChEBI" id="CHEBI:30616"/>
    </ligand>
</feature>